<reference evidence="3" key="1">
    <citation type="journal article" date="2019" name="Int. J. Syst. Evol. Microbiol.">
        <title>The Global Catalogue of Microorganisms (GCM) 10K type strain sequencing project: providing services to taxonomists for standard genome sequencing and annotation.</title>
        <authorList>
            <consortium name="The Broad Institute Genomics Platform"/>
            <consortium name="The Broad Institute Genome Sequencing Center for Infectious Disease"/>
            <person name="Wu L."/>
            <person name="Ma J."/>
        </authorList>
    </citation>
    <scope>NUCLEOTIDE SEQUENCE [LARGE SCALE GENOMIC DNA]</scope>
    <source>
        <strain evidence="3">KCTC 52127</strain>
    </source>
</reference>
<protein>
    <recommendedName>
        <fullName evidence="4">Lipocalin-like domain-containing protein</fullName>
    </recommendedName>
</protein>
<comment type="caution">
    <text evidence="2">The sequence shown here is derived from an EMBL/GenBank/DDBJ whole genome shotgun (WGS) entry which is preliminary data.</text>
</comment>
<evidence type="ECO:0000256" key="1">
    <source>
        <dbReference type="SAM" id="SignalP"/>
    </source>
</evidence>
<name>A0ABW5LPW5_9FLAO</name>
<evidence type="ECO:0000313" key="3">
    <source>
        <dbReference type="Proteomes" id="UP001597508"/>
    </source>
</evidence>
<gene>
    <name evidence="2" type="ORF">ACFSRZ_05790</name>
</gene>
<evidence type="ECO:0008006" key="4">
    <source>
        <dbReference type="Google" id="ProtNLM"/>
    </source>
</evidence>
<feature type="signal peptide" evidence="1">
    <location>
        <begin position="1"/>
        <end position="21"/>
    </location>
</feature>
<organism evidence="2 3">
    <name type="scientific">Pseudotenacibaculum haliotis</name>
    <dbReference type="NCBI Taxonomy" id="1862138"/>
    <lineage>
        <taxon>Bacteria</taxon>
        <taxon>Pseudomonadati</taxon>
        <taxon>Bacteroidota</taxon>
        <taxon>Flavobacteriia</taxon>
        <taxon>Flavobacteriales</taxon>
        <taxon>Flavobacteriaceae</taxon>
        <taxon>Pseudotenacibaculum</taxon>
    </lineage>
</organism>
<keyword evidence="1" id="KW-0732">Signal</keyword>
<dbReference type="EMBL" id="JBHULH010000003">
    <property type="protein sequence ID" value="MFD2566873.1"/>
    <property type="molecule type" value="Genomic_DNA"/>
</dbReference>
<feature type="chain" id="PRO_5045733527" description="Lipocalin-like domain-containing protein" evidence="1">
    <location>
        <begin position="22"/>
        <end position="229"/>
    </location>
</feature>
<dbReference type="PROSITE" id="PS51257">
    <property type="entry name" value="PROKAR_LIPOPROTEIN"/>
    <property type="match status" value="1"/>
</dbReference>
<evidence type="ECO:0000313" key="2">
    <source>
        <dbReference type="EMBL" id="MFD2566873.1"/>
    </source>
</evidence>
<sequence length="229" mass="25690">MKKLYFLFLMGLFVACQQNNAPTIDPNNLLVGVWGNATYDNERLTFERISSLPSDQYAVAFYADFTFIQRTSGWCGTPPLTYSNEEGTWSSQDELVSVNSGGYPGNFQWSIELLDNTTLIVKRVLSEQEQDHRALMDLFDEIYTIATSVSCTNSSDWSYTPYGEKACGGPQGYLAYSNQIDVPDFLAKVEAYRQAEEDYNTTWQIVSTCDLPQQPTGVSCVNGNAVLNY</sequence>
<dbReference type="Proteomes" id="UP001597508">
    <property type="component" value="Unassembled WGS sequence"/>
</dbReference>
<keyword evidence="3" id="KW-1185">Reference proteome</keyword>
<accession>A0ABW5LPW5</accession>
<proteinExistence type="predicted"/>
<dbReference type="RefSeq" id="WP_379665584.1">
    <property type="nucleotide sequence ID" value="NZ_JBHULH010000003.1"/>
</dbReference>